<dbReference type="Proteomes" id="UP000034048">
    <property type="component" value="Unassembled WGS sequence"/>
</dbReference>
<dbReference type="AlphaFoldDB" id="A0A0G0NDN6"/>
<keyword evidence="2" id="KW-0687">Ribonucleoprotein</keyword>
<dbReference type="EMBL" id="LBWS01000044">
    <property type="protein sequence ID" value="KKR13583.1"/>
    <property type="molecule type" value="Genomic_DNA"/>
</dbReference>
<sequence length="235" mass="25951">MSDNQLNNEAQILFDHSSKPKDVVDQVMAQTNRPEPDRQPQPAPTTINISLNKLMAIKHLVDNLQATTKQLSELLATSVADQEIKPAKPVAEQLIAPTAPLQYLASAKPEEAGRVIEGLFNGEKMIGPDGQLYDVPVNYASKSKLVEGDMLKLIITERGTFVFKQIQPVDRVRIVGILEQGPTGESYATVNDRRWRILGASVSYFHGQPGDEVIMLIPQEGSSRWAAVENIIKKN</sequence>
<accession>A0A0G0NDN6</accession>
<protein>
    <submittedName>
        <fullName evidence="2">50S ribosomal protein L7/L12</fullName>
    </submittedName>
</protein>
<organism evidence="2 3">
    <name type="scientific">Candidatus Falkowbacteria bacterium GW2011_GWA2_39_24</name>
    <dbReference type="NCBI Taxonomy" id="1618634"/>
    <lineage>
        <taxon>Bacteria</taxon>
        <taxon>Candidatus Falkowiibacteriota</taxon>
    </lineage>
</organism>
<feature type="region of interest" description="Disordered" evidence="1">
    <location>
        <begin position="1"/>
        <end position="22"/>
    </location>
</feature>
<evidence type="ECO:0000313" key="3">
    <source>
        <dbReference type="Proteomes" id="UP000034048"/>
    </source>
</evidence>
<evidence type="ECO:0000313" key="2">
    <source>
        <dbReference type="EMBL" id="KKR13583.1"/>
    </source>
</evidence>
<dbReference type="GO" id="GO:0005840">
    <property type="term" value="C:ribosome"/>
    <property type="evidence" value="ECO:0007669"/>
    <property type="project" value="UniProtKB-KW"/>
</dbReference>
<keyword evidence="2" id="KW-0689">Ribosomal protein</keyword>
<name>A0A0G0NDN6_9BACT</name>
<reference evidence="2 3" key="1">
    <citation type="journal article" date="2015" name="Nature">
        <title>rRNA introns, odd ribosomes, and small enigmatic genomes across a large radiation of phyla.</title>
        <authorList>
            <person name="Brown C.T."/>
            <person name="Hug L.A."/>
            <person name="Thomas B.C."/>
            <person name="Sharon I."/>
            <person name="Castelle C.J."/>
            <person name="Singh A."/>
            <person name="Wilkins M.J."/>
            <person name="Williams K.H."/>
            <person name="Banfield J.F."/>
        </authorList>
    </citation>
    <scope>NUCLEOTIDE SEQUENCE [LARGE SCALE GENOMIC DNA]</scope>
</reference>
<proteinExistence type="predicted"/>
<evidence type="ECO:0000256" key="1">
    <source>
        <dbReference type="SAM" id="MobiDB-lite"/>
    </source>
</evidence>
<comment type="caution">
    <text evidence="2">The sequence shown here is derived from an EMBL/GenBank/DDBJ whole genome shotgun (WGS) entry which is preliminary data.</text>
</comment>
<feature type="compositionally biased region" description="Polar residues" evidence="1">
    <location>
        <begin position="1"/>
        <end position="10"/>
    </location>
</feature>
<gene>
    <name evidence="2" type="ORF">UT42_C0044G0002</name>
</gene>